<name>A0A073J1P8_9RHOB</name>
<gene>
    <name evidence="4" type="ORF">SUH3_16770</name>
</gene>
<dbReference type="InterPro" id="IPR013517">
    <property type="entry name" value="FG-GAP"/>
</dbReference>
<dbReference type="Pfam" id="PF07593">
    <property type="entry name" value="UnbV_ASPIC"/>
    <property type="match status" value="1"/>
</dbReference>
<dbReference type="Gene3D" id="2.130.10.130">
    <property type="entry name" value="Integrin alpha, N-terminal"/>
    <property type="match status" value="1"/>
</dbReference>
<evidence type="ECO:0000259" key="3">
    <source>
        <dbReference type="Pfam" id="PF07593"/>
    </source>
</evidence>
<feature type="chain" id="PRO_5001690220" description="ASPIC/UnbV domain-containing protein" evidence="2">
    <location>
        <begin position="17"/>
        <end position="499"/>
    </location>
</feature>
<evidence type="ECO:0000256" key="2">
    <source>
        <dbReference type="SAM" id="SignalP"/>
    </source>
</evidence>
<evidence type="ECO:0000313" key="4">
    <source>
        <dbReference type="EMBL" id="KEJ95919.1"/>
    </source>
</evidence>
<evidence type="ECO:0000313" key="5">
    <source>
        <dbReference type="Proteomes" id="UP000027746"/>
    </source>
</evidence>
<protein>
    <recommendedName>
        <fullName evidence="3">ASPIC/UnbV domain-containing protein</fullName>
    </recommendedName>
</protein>
<dbReference type="AlphaFoldDB" id="A0A073J1P8"/>
<dbReference type="EMBL" id="JAMD01000004">
    <property type="protein sequence ID" value="KEJ95919.1"/>
    <property type="molecule type" value="Genomic_DNA"/>
</dbReference>
<dbReference type="Pfam" id="PF13517">
    <property type="entry name" value="FG-GAP_3"/>
    <property type="match status" value="1"/>
</dbReference>
<organism evidence="4 5">
    <name type="scientific">Pseudosulfitobacter pseudonitzschiae</name>
    <dbReference type="NCBI Taxonomy" id="1402135"/>
    <lineage>
        <taxon>Bacteria</taxon>
        <taxon>Pseudomonadati</taxon>
        <taxon>Pseudomonadota</taxon>
        <taxon>Alphaproteobacteria</taxon>
        <taxon>Rhodobacterales</taxon>
        <taxon>Roseobacteraceae</taxon>
        <taxon>Pseudosulfitobacter</taxon>
    </lineage>
</organism>
<sequence>MRLSVILLLCAGAAQAEPLFTPVPVPHHQYDGGWEHFVGGGLTAFDCNGDGRTDLAAAGGSTPAAVFINESDGDIRLRMENLSVSGTTGVYALDINNDGHLDLMLLRVGPDQIWLGDGACGFAPAGMIAFPDKWTTAFSATWEQGQTRPTLAMGHYVDRSNPDGPFQACDTNSLWRPDGDGWTQTVLEPGFCPLSALFTDWSRSGQADLRLSNDRHYYVTGGAEQLWQMSPEPRLYTEADGWGEHHIWGMGIATRDLDRDGRDEVFLSSMGDQRLQRPTGDGPGYVDVPFEVGSTAHRPYTGGDGRPSTGWHIAFGDVQNDGRDDAFIAKGNVQQMPGMAMDDPNNLLIAQADGTFTEAGLSAGVASLHRGRGAALVDLDNDGLLDLAVVNRRAPMEVWHNTSTDTGHWLSLDLHQPDINTRAIGAWIEVDDGTSVQSRELVVGGGHGGGSDAPQHFGLGGASSVQVRVLWPNAPASGWTTVQTNQRYRLRPGAAPEAY</sequence>
<dbReference type="InterPro" id="IPR011519">
    <property type="entry name" value="UnbV_ASPIC"/>
</dbReference>
<dbReference type="PANTHER" id="PTHR16026">
    <property type="entry name" value="CARTILAGE ACIDIC PROTEIN 1"/>
    <property type="match status" value="1"/>
</dbReference>
<comment type="caution">
    <text evidence="4">The sequence shown here is derived from an EMBL/GenBank/DDBJ whole genome shotgun (WGS) entry which is preliminary data.</text>
</comment>
<dbReference type="Proteomes" id="UP000027746">
    <property type="component" value="Unassembled WGS sequence"/>
</dbReference>
<dbReference type="GeneID" id="68871271"/>
<dbReference type="PANTHER" id="PTHR16026:SF0">
    <property type="entry name" value="CARTILAGE ACIDIC PROTEIN 1"/>
    <property type="match status" value="1"/>
</dbReference>
<feature type="domain" description="ASPIC/UnbV" evidence="3">
    <location>
        <begin position="423"/>
        <end position="488"/>
    </location>
</feature>
<keyword evidence="1 2" id="KW-0732">Signal</keyword>
<dbReference type="SUPFAM" id="SSF69318">
    <property type="entry name" value="Integrin alpha N-terminal domain"/>
    <property type="match status" value="1"/>
</dbReference>
<dbReference type="InterPro" id="IPR028994">
    <property type="entry name" value="Integrin_alpha_N"/>
</dbReference>
<dbReference type="RefSeq" id="WP_037924800.1">
    <property type="nucleotide sequence ID" value="NZ_CP054599.1"/>
</dbReference>
<proteinExistence type="predicted"/>
<accession>A0A073J1P8</accession>
<keyword evidence="5" id="KW-1185">Reference proteome</keyword>
<dbReference type="InterPro" id="IPR027039">
    <property type="entry name" value="Crtac1"/>
</dbReference>
<reference evidence="4 5" key="1">
    <citation type="submission" date="2014-01" db="EMBL/GenBank/DDBJ databases">
        <title>Sulfitobacter sp. H3 (MCCC 1A00686) Genome Sequencing.</title>
        <authorList>
            <person name="Lai Q."/>
            <person name="Hong Z."/>
        </authorList>
    </citation>
    <scope>NUCLEOTIDE SEQUENCE [LARGE SCALE GENOMIC DNA]</scope>
    <source>
        <strain evidence="4 5">H3</strain>
    </source>
</reference>
<evidence type="ECO:0000256" key="1">
    <source>
        <dbReference type="ARBA" id="ARBA00022729"/>
    </source>
</evidence>
<feature type="signal peptide" evidence="2">
    <location>
        <begin position="1"/>
        <end position="16"/>
    </location>
</feature>
<dbReference type="OrthoDB" id="1488578at2"/>